<keyword evidence="6" id="KW-0460">Magnesium</keyword>
<dbReference type="OrthoDB" id="10250935at2759"/>
<dbReference type="Gene3D" id="3.30.420.10">
    <property type="entry name" value="Ribonuclease H-like superfamily/Ribonuclease H"/>
    <property type="match status" value="1"/>
</dbReference>
<dbReference type="InterPro" id="IPR012337">
    <property type="entry name" value="RNaseH-like_sf"/>
</dbReference>
<dbReference type="Pfam" id="PF00929">
    <property type="entry name" value="RNase_T"/>
    <property type="match status" value="1"/>
</dbReference>
<gene>
    <name evidence="9" type="ORF">M569_12439</name>
</gene>
<keyword evidence="3" id="KW-0479">Metal-binding</keyword>
<reference evidence="9 10" key="1">
    <citation type="journal article" date="2013" name="BMC Genomics">
        <title>The miniature genome of a carnivorous plant Genlisea aurea contains a low number of genes and short non-coding sequences.</title>
        <authorList>
            <person name="Leushkin E.V."/>
            <person name="Sutormin R.A."/>
            <person name="Nabieva E.R."/>
            <person name="Penin A.A."/>
            <person name="Kondrashov A.S."/>
            <person name="Logacheva M.D."/>
        </authorList>
    </citation>
    <scope>NUCLEOTIDE SEQUENCE [LARGE SCALE GENOMIC DNA]</scope>
</reference>
<evidence type="ECO:0000259" key="8">
    <source>
        <dbReference type="SMART" id="SM00479"/>
    </source>
</evidence>
<feature type="domain" description="Exonuclease" evidence="8">
    <location>
        <begin position="2"/>
        <end position="185"/>
    </location>
</feature>
<dbReference type="InterPro" id="IPR036397">
    <property type="entry name" value="RNaseH_sf"/>
</dbReference>
<organism evidence="9 10">
    <name type="scientific">Genlisea aurea</name>
    <dbReference type="NCBI Taxonomy" id="192259"/>
    <lineage>
        <taxon>Eukaryota</taxon>
        <taxon>Viridiplantae</taxon>
        <taxon>Streptophyta</taxon>
        <taxon>Embryophyta</taxon>
        <taxon>Tracheophyta</taxon>
        <taxon>Spermatophyta</taxon>
        <taxon>Magnoliopsida</taxon>
        <taxon>eudicotyledons</taxon>
        <taxon>Gunneridae</taxon>
        <taxon>Pentapetalae</taxon>
        <taxon>asterids</taxon>
        <taxon>lamiids</taxon>
        <taxon>Lamiales</taxon>
        <taxon>Lentibulariaceae</taxon>
        <taxon>Genlisea</taxon>
    </lineage>
</organism>
<feature type="non-terminal residue" evidence="9">
    <location>
        <position position="1"/>
    </location>
</feature>
<dbReference type="SUPFAM" id="SSF53098">
    <property type="entry name" value="Ribonuclease H-like"/>
    <property type="match status" value="1"/>
</dbReference>
<sequence length="196" mass="21966">ATPICFDIETTGFSRERGDRIIEFACQDLRGGDSSTFQTLVNPERDVPNQHIHGISTHMVNRPDVPRMKDLIPILVDYIASRRILGGPVILISHNGRTFDVPFLKKEFSRCSHEIPPYWLFVDTVPLARILAKSLGLSASIGLKINLQALREYYSIPLIGPAHRALSDVHTLALVLQKMTSQLKITVPGLIKQSFR</sequence>
<evidence type="ECO:0000256" key="2">
    <source>
        <dbReference type="ARBA" id="ARBA00022722"/>
    </source>
</evidence>
<evidence type="ECO:0000256" key="5">
    <source>
        <dbReference type="ARBA" id="ARBA00022839"/>
    </source>
</evidence>
<name>S8DI14_9LAMI</name>
<keyword evidence="10" id="KW-1185">Reference proteome</keyword>
<evidence type="ECO:0000256" key="7">
    <source>
        <dbReference type="ARBA" id="ARBA00025769"/>
    </source>
</evidence>
<protein>
    <recommendedName>
        <fullName evidence="8">Exonuclease domain-containing protein</fullName>
    </recommendedName>
</protein>
<dbReference type="CDD" id="cd06127">
    <property type="entry name" value="DEDDh"/>
    <property type="match status" value="1"/>
</dbReference>
<dbReference type="InterPro" id="IPR013520">
    <property type="entry name" value="Ribonucl_H"/>
</dbReference>
<dbReference type="GO" id="GO:0003676">
    <property type="term" value="F:nucleic acid binding"/>
    <property type="evidence" value="ECO:0007669"/>
    <property type="project" value="InterPro"/>
</dbReference>
<evidence type="ECO:0000256" key="4">
    <source>
        <dbReference type="ARBA" id="ARBA00022801"/>
    </source>
</evidence>
<dbReference type="PANTHER" id="PTHR13058:SF19">
    <property type="entry name" value="LD40940P"/>
    <property type="match status" value="1"/>
</dbReference>
<dbReference type="GO" id="GO:0006308">
    <property type="term" value="P:DNA catabolic process"/>
    <property type="evidence" value="ECO:0007669"/>
    <property type="project" value="TreeGrafter"/>
</dbReference>
<keyword evidence="5" id="KW-0269">Exonuclease</keyword>
<dbReference type="InterPro" id="IPR040393">
    <property type="entry name" value="TREX1/2"/>
</dbReference>
<dbReference type="SMART" id="SM00479">
    <property type="entry name" value="EXOIII"/>
    <property type="match status" value="1"/>
</dbReference>
<accession>S8DI14</accession>
<dbReference type="GO" id="GO:0046872">
    <property type="term" value="F:metal ion binding"/>
    <property type="evidence" value="ECO:0007669"/>
    <property type="project" value="UniProtKB-KW"/>
</dbReference>
<keyword evidence="4" id="KW-0378">Hydrolase</keyword>
<proteinExistence type="inferred from homology"/>
<dbReference type="EMBL" id="AUSU01006201">
    <property type="protein sequence ID" value="EPS62353.1"/>
    <property type="molecule type" value="Genomic_DNA"/>
</dbReference>
<evidence type="ECO:0000256" key="6">
    <source>
        <dbReference type="ARBA" id="ARBA00022842"/>
    </source>
</evidence>
<dbReference type="PANTHER" id="PTHR13058">
    <property type="entry name" value="THREE PRIME REPAIR EXONUCLEASE 1, 2"/>
    <property type="match status" value="1"/>
</dbReference>
<comment type="similarity">
    <text evidence="7">Belongs to the exonuclease superfamily. TREX family.</text>
</comment>
<dbReference type="GO" id="GO:0008296">
    <property type="term" value="F:3'-5'-DNA exonuclease activity"/>
    <property type="evidence" value="ECO:0007669"/>
    <property type="project" value="TreeGrafter"/>
</dbReference>
<keyword evidence="2" id="KW-0540">Nuclease</keyword>
<evidence type="ECO:0000256" key="3">
    <source>
        <dbReference type="ARBA" id="ARBA00022723"/>
    </source>
</evidence>
<evidence type="ECO:0000313" key="9">
    <source>
        <dbReference type="EMBL" id="EPS62353.1"/>
    </source>
</evidence>
<comment type="cofactor">
    <cofactor evidence="1">
        <name>Mg(2+)</name>
        <dbReference type="ChEBI" id="CHEBI:18420"/>
    </cofactor>
</comment>
<evidence type="ECO:0000313" key="10">
    <source>
        <dbReference type="Proteomes" id="UP000015453"/>
    </source>
</evidence>
<dbReference type="GO" id="GO:0005737">
    <property type="term" value="C:cytoplasm"/>
    <property type="evidence" value="ECO:0007669"/>
    <property type="project" value="TreeGrafter"/>
</dbReference>
<dbReference type="Proteomes" id="UP000015453">
    <property type="component" value="Unassembled WGS sequence"/>
</dbReference>
<dbReference type="AlphaFoldDB" id="S8DI14"/>
<evidence type="ECO:0000256" key="1">
    <source>
        <dbReference type="ARBA" id="ARBA00001946"/>
    </source>
</evidence>
<comment type="caution">
    <text evidence="9">The sequence shown here is derived from an EMBL/GenBank/DDBJ whole genome shotgun (WGS) entry which is preliminary data.</text>
</comment>